<dbReference type="EMBL" id="CAKASE010000054">
    <property type="protein sequence ID" value="CAG9565670.1"/>
    <property type="molecule type" value="Genomic_DNA"/>
</dbReference>
<proteinExistence type="inferred from homology"/>
<evidence type="ECO:0000259" key="7">
    <source>
        <dbReference type="Pfam" id="PF00135"/>
    </source>
</evidence>
<evidence type="ECO:0000313" key="9">
    <source>
        <dbReference type="Proteomes" id="UP000789524"/>
    </source>
</evidence>
<gene>
    <name evidence="8" type="ORF">DCHRY22_LOCUS6470</name>
</gene>
<name>A0A8J2QLX2_9NEOP</name>
<comment type="similarity">
    <text evidence="1">Belongs to the type-B carboxylesterase/lipase family.</text>
</comment>
<dbReference type="GO" id="GO:0052689">
    <property type="term" value="F:carboxylic ester hydrolase activity"/>
    <property type="evidence" value="ECO:0007669"/>
    <property type="project" value="UniProtKB-KW"/>
</dbReference>
<feature type="signal peptide" evidence="6">
    <location>
        <begin position="1"/>
        <end position="16"/>
    </location>
</feature>
<feature type="domain" description="Carboxylesterase type B" evidence="7">
    <location>
        <begin position="22"/>
        <end position="531"/>
    </location>
</feature>
<dbReference type="Gene3D" id="3.40.50.1820">
    <property type="entry name" value="alpha/beta hydrolase"/>
    <property type="match status" value="1"/>
</dbReference>
<evidence type="ECO:0000256" key="6">
    <source>
        <dbReference type="SAM" id="SignalP"/>
    </source>
</evidence>
<dbReference type="InterPro" id="IPR002018">
    <property type="entry name" value="CarbesteraseB"/>
</dbReference>
<dbReference type="SUPFAM" id="SSF53474">
    <property type="entry name" value="alpha/beta-Hydrolases"/>
    <property type="match status" value="1"/>
</dbReference>
<protein>
    <submittedName>
        <fullName evidence="8">(African queen) hypothetical protein</fullName>
    </submittedName>
</protein>
<keyword evidence="6" id="KW-0732">Signal</keyword>
<evidence type="ECO:0000256" key="5">
    <source>
        <dbReference type="SAM" id="MobiDB-lite"/>
    </source>
</evidence>
<reference evidence="8" key="1">
    <citation type="submission" date="2021-09" db="EMBL/GenBank/DDBJ databases">
        <authorList>
            <person name="Martin H S."/>
        </authorList>
    </citation>
    <scope>NUCLEOTIDE SEQUENCE</scope>
</reference>
<keyword evidence="3" id="KW-0378">Hydrolase</keyword>
<feature type="compositionally biased region" description="Basic and acidic residues" evidence="5">
    <location>
        <begin position="626"/>
        <end position="683"/>
    </location>
</feature>
<feature type="compositionally biased region" description="Basic and acidic residues" evidence="5">
    <location>
        <begin position="702"/>
        <end position="714"/>
    </location>
</feature>
<dbReference type="PANTHER" id="PTHR43142">
    <property type="entry name" value="CARBOXYLIC ESTER HYDROLASE"/>
    <property type="match status" value="1"/>
</dbReference>
<dbReference type="Pfam" id="PF00135">
    <property type="entry name" value="COesterase"/>
    <property type="match status" value="1"/>
</dbReference>
<feature type="compositionally biased region" description="Basic and acidic residues" evidence="5">
    <location>
        <begin position="576"/>
        <end position="619"/>
    </location>
</feature>
<keyword evidence="4" id="KW-0325">Glycoprotein</keyword>
<dbReference type="Proteomes" id="UP000789524">
    <property type="component" value="Unassembled WGS sequence"/>
</dbReference>
<sequence length="714" mass="80934">MWRLAAIFVLFNIVLCDEKITKVVELDYGTVSAEKYWDGDFYTFYGIPYASIPTGRDRFKGPLPPKPWEGVLDANRRSTICHQCYFTGGSEEALLDGDDDCLLMNILAPLVASEDNLLPVLVYIHSGAFSGGSGNMAFFYHLARHDVLTVSFNYRLGAFGFACLGNEEIPGNAGLKDQVAALRWIQDNIKKFGGDPKRVTLAGFSVGAAMAELLSFSKSTVGLFDKLILESGSAFSPFAINRDPVATALNLAYAMGYNGTNEIDELTEFYLNAETKQLAEKSINYYLKNSTFGFSPCIENLHEGMEAILLESPIDVINKGEQNDVAVLTGFANMEGISRTIKFGTWREEMNENLADFLPADLKFESEKAKNDTARAISKRYFNDKELTAESLQNYVDYFSDSMFKYGIIKSAKLHADVSKRPVYLYEFSYVGKLNIEHNYMDRIKGASHRDQTAYVLDFFGYTNNYKDLDVREKMTLMWTDFVKYENPTPYESFLITIKWLPYTKKERNYIEINKKMVMKKDLFENAYEFWNKIYEKFYWNPIAPKFIKTEKKKSIKTNQKGEFKGVSETNANSDKINDNKMKQSEDTKPLSDPNPESKSKPEKVVKSESALKNDKDTKPQNALNSEEKPKNTNIKVEKDSEKNKSESLPKSKSIVEPEKNGKNNKDSLSEGLRNNKVDEKSGAKPKINTKSKFESNSNIKTDVKLESNDNGKV</sequence>
<comment type="caution">
    <text evidence="8">The sequence shown here is derived from an EMBL/GenBank/DDBJ whole genome shotgun (WGS) entry which is preliminary data.</text>
</comment>
<feature type="compositionally biased region" description="Polar residues" evidence="5">
    <location>
        <begin position="689"/>
        <end position="701"/>
    </location>
</feature>
<feature type="region of interest" description="Disordered" evidence="5">
    <location>
        <begin position="559"/>
        <end position="714"/>
    </location>
</feature>
<evidence type="ECO:0000256" key="4">
    <source>
        <dbReference type="ARBA" id="ARBA00023180"/>
    </source>
</evidence>
<keyword evidence="2" id="KW-0719">Serine esterase</keyword>
<accession>A0A8J2QLX2</accession>
<keyword evidence="9" id="KW-1185">Reference proteome</keyword>
<organism evidence="8 9">
    <name type="scientific">Danaus chrysippus</name>
    <name type="common">African queen</name>
    <dbReference type="NCBI Taxonomy" id="151541"/>
    <lineage>
        <taxon>Eukaryota</taxon>
        <taxon>Metazoa</taxon>
        <taxon>Ecdysozoa</taxon>
        <taxon>Arthropoda</taxon>
        <taxon>Hexapoda</taxon>
        <taxon>Insecta</taxon>
        <taxon>Pterygota</taxon>
        <taxon>Neoptera</taxon>
        <taxon>Endopterygota</taxon>
        <taxon>Lepidoptera</taxon>
        <taxon>Glossata</taxon>
        <taxon>Ditrysia</taxon>
        <taxon>Papilionoidea</taxon>
        <taxon>Nymphalidae</taxon>
        <taxon>Danainae</taxon>
        <taxon>Danaini</taxon>
        <taxon>Danaina</taxon>
        <taxon>Danaus</taxon>
        <taxon>Anosia</taxon>
    </lineage>
</organism>
<dbReference type="AlphaFoldDB" id="A0A8J2QLX2"/>
<evidence type="ECO:0000256" key="3">
    <source>
        <dbReference type="ARBA" id="ARBA00022801"/>
    </source>
</evidence>
<evidence type="ECO:0000313" key="8">
    <source>
        <dbReference type="EMBL" id="CAG9565670.1"/>
    </source>
</evidence>
<dbReference type="PANTHER" id="PTHR43142:SF1">
    <property type="entry name" value="CARBOXYLIC ESTER HYDROLASE"/>
    <property type="match status" value="1"/>
</dbReference>
<dbReference type="OrthoDB" id="19653at2759"/>
<evidence type="ECO:0000256" key="1">
    <source>
        <dbReference type="ARBA" id="ARBA00005964"/>
    </source>
</evidence>
<dbReference type="InterPro" id="IPR029058">
    <property type="entry name" value="AB_hydrolase_fold"/>
</dbReference>
<evidence type="ECO:0000256" key="2">
    <source>
        <dbReference type="ARBA" id="ARBA00022487"/>
    </source>
</evidence>
<feature type="chain" id="PRO_5035181252" evidence="6">
    <location>
        <begin position="17"/>
        <end position="714"/>
    </location>
</feature>